<feature type="transmembrane region" description="Helical" evidence="6">
    <location>
        <begin position="94"/>
        <end position="116"/>
    </location>
</feature>
<keyword evidence="3 6" id="KW-1133">Transmembrane helix</keyword>
<evidence type="ECO:0000256" key="4">
    <source>
        <dbReference type="ARBA" id="ARBA00023136"/>
    </source>
</evidence>
<evidence type="ECO:0000259" key="7">
    <source>
        <dbReference type="Pfam" id="PF10334"/>
    </source>
</evidence>
<feature type="compositionally biased region" description="Polar residues" evidence="5">
    <location>
        <begin position="20"/>
        <end position="32"/>
    </location>
</feature>
<feature type="transmembrane region" description="Helical" evidence="6">
    <location>
        <begin position="712"/>
        <end position="732"/>
    </location>
</feature>
<dbReference type="Pfam" id="PF13515">
    <property type="entry name" value="FUSC_2"/>
    <property type="match status" value="1"/>
</dbReference>
<feature type="transmembrane region" description="Helical" evidence="6">
    <location>
        <begin position="744"/>
        <end position="761"/>
    </location>
</feature>
<feature type="region of interest" description="Disordered" evidence="5">
    <location>
        <begin position="1"/>
        <end position="43"/>
    </location>
</feature>
<keyword evidence="4 6" id="KW-0472">Membrane</keyword>
<evidence type="ECO:0000256" key="2">
    <source>
        <dbReference type="ARBA" id="ARBA00022692"/>
    </source>
</evidence>
<comment type="subcellular location">
    <subcellularLocation>
        <location evidence="1">Membrane</location>
        <topology evidence="1">Multi-pass membrane protein</topology>
    </subcellularLocation>
</comment>
<dbReference type="InterPro" id="IPR018823">
    <property type="entry name" value="ArAE_2_N"/>
</dbReference>
<feature type="transmembrane region" description="Helical" evidence="6">
    <location>
        <begin position="66"/>
        <end position="82"/>
    </location>
</feature>
<feature type="transmembrane region" description="Helical" evidence="6">
    <location>
        <begin position="807"/>
        <end position="825"/>
    </location>
</feature>
<dbReference type="InterPro" id="IPR049453">
    <property type="entry name" value="Memb_transporter_dom"/>
</dbReference>
<evidence type="ECO:0000256" key="3">
    <source>
        <dbReference type="ARBA" id="ARBA00022989"/>
    </source>
</evidence>
<sequence>MAIADEKSSPPQPNVITEKPNGNPSPSNTLDSQTKREASRTSPQKFLDKLPTWISTNLRSKRSLKLWARCWLASWVGFVILLPNKSLNVLGNAAFFTLLASLMLPPNVPVQLFLFLSSPTEVLTMHSEPPSITDTTFGAVEVVHVYSAIELLTIVVVIGLCFGWALGAAGMAAALAARDQLALKESLQREQESVAGLSNPDALFQADIFQGNFLDTGSTIVFGVFLGFAAFLFALIRAYAPKLTIMSVFGTIAIDIYCSYGPLFPFAQYTLLNSFLISMSCYVGLGIIITIFVFPETMNHSLLISHSGLLGQIQSLMDMQQQVLESQPEDLAPNSTLLTKLLGLRSGLIAGFQRMTGSSKFVTLEFSYGKWNGDDVKELEEPLLAVISRIGSLQSFAMLLGHPASRAVDESTDSLSSTDSEDDSPLSESYLLRQLRARHHAGELEHSVGVTDLLPLIKESTADLREACSDGIGSIKAYIDLINTRRYARNCDVDVEQGIKNLDEGMARIRTALSDFKETKRLQLSNPFLPIIEASKNNRKSFLPLRSLYIAYVFGANLIVLADGILALMETVLSTANKRKRNRVWAPSSLRAIGKALTSRGDVSDQALGEDRAIEEDDEVQRDERSYKLDPDSKAPTNFFQRVANALHHVYKWSRTPKAVFAFKYVIVTIAFWIPSVVRTSAHFVYQQKGLWALIMAQTTMNIYASDQIFNYAMRLIGTFIGALLGLLNWYIGSAKSNGSPYGAAASVAVFLIPIVFLRLYSPPQFLPGTMLVAVTWALVMGYSWLDGHIPVFGNVGIGWSIVWRRWLTVMIGCAGSFILMMFPPKSGRKAVRLRNASSITSISYLYSMLISAWISEKEKPQQDGVEWVPGFRDRMIAVAAKLQAVKGQTEIARWEGSIRGAWPYDDAFTRSTYFPLLADYLRQLGGSLAHLDHSVRVKYLQHTRSINPNFIADVMASFSMIAQALRTGEPLHEASQQNLLDRLHYHGAVANQSLAQGDGEASQHPLLETITDYDFMFYASAVVAVFQLLDGLNELRRITVQLVGEVPLQGLSRWRDEFERVHELV</sequence>
<name>A0ABP1DST7_9APHY</name>
<evidence type="ECO:0000256" key="1">
    <source>
        <dbReference type="ARBA" id="ARBA00004141"/>
    </source>
</evidence>
<keyword evidence="2 6" id="KW-0812">Transmembrane</keyword>
<dbReference type="Pfam" id="PF10337">
    <property type="entry name" value="ArAE_2_N"/>
    <property type="match status" value="2"/>
</dbReference>
<feature type="domain" description="Putative ER transporter 6TM N-terminal" evidence="8">
    <location>
        <begin position="50"/>
        <end position="116"/>
    </location>
</feature>
<keyword evidence="11" id="KW-1185">Reference proteome</keyword>
<evidence type="ECO:0000313" key="11">
    <source>
        <dbReference type="Proteomes" id="UP001497453"/>
    </source>
</evidence>
<protein>
    <recommendedName>
        <fullName evidence="12">DUF2421 domain-containing protein</fullName>
    </recommendedName>
</protein>
<feature type="transmembrane region" description="Helical" evidence="6">
    <location>
        <begin position="767"/>
        <end position="786"/>
    </location>
</feature>
<evidence type="ECO:0000259" key="9">
    <source>
        <dbReference type="Pfam" id="PF13515"/>
    </source>
</evidence>
<feature type="transmembrane region" description="Helical" evidence="6">
    <location>
        <begin position="659"/>
        <end position="678"/>
    </location>
</feature>
<accession>A0ABP1DST7</accession>
<feature type="domain" description="Integral membrane bound transporter" evidence="9">
    <location>
        <begin position="683"/>
        <end position="819"/>
    </location>
</feature>
<feature type="domain" description="DUF2421" evidence="7">
    <location>
        <begin position="825"/>
        <end position="1046"/>
    </location>
</feature>
<reference evidence="11" key="1">
    <citation type="submission" date="2024-04" db="EMBL/GenBank/DDBJ databases">
        <authorList>
            <person name="Shaw F."/>
            <person name="Minotto A."/>
        </authorList>
    </citation>
    <scope>NUCLEOTIDE SEQUENCE [LARGE SCALE GENOMIC DNA]</scope>
</reference>
<dbReference type="PANTHER" id="PTHR37994:SF3">
    <property type="entry name" value="ER TRANSPORTER 6TM N-TERMINAL DOMAIN-CONTAINING PROTEIN"/>
    <property type="match status" value="1"/>
</dbReference>
<dbReference type="EMBL" id="OZ037949">
    <property type="protein sequence ID" value="CAL1710861.1"/>
    <property type="molecule type" value="Genomic_DNA"/>
</dbReference>
<organism evidence="10 11">
    <name type="scientific">Somion occarium</name>
    <dbReference type="NCBI Taxonomy" id="3059160"/>
    <lineage>
        <taxon>Eukaryota</taxon>
        <taxon>Fungi</taxon>
        <taxon>Dikarya</taxon>
        <taxon>Basidiomycota</taxon>
        <taxon>Agaricomycotina</taxon>
        <taxon>Agaricomycetes</taxon>
        <taxon>Polyporales</taxon>
        <taxon>Cerrenaceae</taxon>
        <taxon>Somion</taxon>
    </lineage>
</organism>
<dbReference type="Proteomes" id="UP001497453">
    <property type="component" value="Chromosome 6"/>
</dbReference>
<feature type="transmembrane region" description="Helical" evidence="6">
    <location>
        <begin position="151"/>
        <end position="177"/>
    </location>
</feature>
<dbReference type="PANTHER" id="PTHR37994">
    <property type="entry name" value="ARAE_2_N DOMAIN-CONTAINING PROTEIN-RELATED"/>
    <property type="match status" value="1"/>
</dbReference>
<feature type="transmembrane region" description="Helical" evidence="6">
    <location>
        <begin position="219"/>
        <end position="236"/>
    </location>
</feature>
<evidence type="ECO:0008006" key="12">
    <source>
        <dbReference type="Google" id="ProtNLM"/>
    </source>
</evidence>
<feature type="domain" description="Putative ER transporter 6TM N-terminal" evidence="8">
    <location>
        <begin position="151"/>
        <end position="523"/>
    </location>
</feature>
<feature type="transmembrane region" description="Helical" evidence="6">
    <location>
        <begin position="549"/>
        <end position="569"/>
    </location>
</feature>
<dbReference type="InterPro" id="IPR018820">
    <property type="entry name" value="BRE4-related_DUF2421"/>
</dbReference>
<gene>
    <name evidence="10" type="ORF">GFSPODELE1_LOCUS8045</name>
</gene>
<evidence type="ECO:0000313" key="10">
    <source>
        <dbReference type="EMBL" id="CAL1710861.1"/>
    </source>
</evidence>
<feature type="transmembrane region" description="Helical" evidence="6">
    <location>
        <begin position="243"/>
        <end position="263"/>
    </location>
</feature>
<evidence type="ECO:0000259" key="8">
    <source>
        <dbReference type="Pfam" id="PF10337"/>
    </source>
</evidence>
<evidence type="ECO:0000256" key="6">
    <source>
        <dbReference type="SAM" id="Phobius"/>
    </source>
</evidence>
<proteinExistence type="predicted"/>
<evidence type="ECO:0000256" key="5">
    <source>
        <dbReference type="SAM" id="MobiDB-lite"/>
    </source>
</evidence>
<feature type="transmembrane region" description="Helical" evidence="6">
    <location>
        <begin position="275"/>
        <end position="294"/>
    </location>
</feature>
<dbReference type="Pfam" id="PF10334">
    <property type="entry name" value="BRE4"/>
    <property type="match status" value="1"/>
</dbReference>